<evidence type="ECO:0000313" key="2">
    <source>
        <dbReference type="Proteomes" id="UP000799536"/>
    </source>
</evidence>
<reference evidence="1" key="1">
    <citation type="journal article" date="2020" name="Stud. Mycol.">
        <title>101 Dothideomycetes genomes: a test case for predicting lifestyles and emergence of pathogens.</title>
        <authorList>
            <person name="Haridas S."/>
            <person name="Albert R."/>
            <person name="Binder M."/>
            <person name="Bloem J."/>
            <person name="Labutti K."/>
            <person name="Salamov A."/>
            <person name="Andreopoulos B."/>
            <person name="Baker S."/>
            <person name="Barry K."/>
            <person name="Bills G."/>
            <person name="Bluhm B."/>
            <person name="Cannon C."/>
            <person name="Castanera R."/>
            <person name="Culley D."/>
            <person name="Daum C."/>
            <person name="Ezra D."/>
            <person name="Gonzalez J."/>
            <person name="Henrissat B."/>
            <person name="Kuo A."/>
            <person name="Liang C."/>
            <person name="Lipzen A."/>
            <person name="Lutzoni F."/>
            <person name="Magnuson J."/>
            <person name="Mondo S."/>
            <person name="Nolan M."/>
            <person name="Ohm R."/>
            <person name="Pangilinan J."/>
            <person name="Park H.-J."/>
            <person name="Ramirez L."/>
            <person name="Alfaro M."/>
            <person name="Sun H."/>
            <person name="Tritt A."/>
            <person name="Yoshinaga Y."/>
            <person name="Zwiers L.-H."/>
            <person name="Turgeon B."/>
            <person name="Goodwin S."/>
            <person name="Spatafora J."/>
            <person name="Crous P."/>
            <person name="Grigoriev I."/>
        </authorList>
    </citation>
    <scope>NUCLEOTIDE SEQUENCE</scope>
    <source>
        <strain evidence="1">ATCC 74209</strain>
    </source>
</reference>
<comment type="caution">
    <text evidence="1">The sequence shown here is derived from an EMBL/GenBank/DDBJ whole genome shotgun (WGS) entry which is preliminary data.</text>
</comment>
<keyword evidence="2" id="KW-1185">Reference proteome</keyword>
<gene>
    <name evidence="1" type="ORF">GQ43DRAFT_98424</name>
</gene>
<dbReference type="EMBL" id="ML994049">
    <property type="protein sequence ID" value="KAF2199903.1"/>
    <property type="molecule type" value="Genomic_DNA"/>
</dbReference>
<sequence length="71" mass="7922">MEQHLRKKGKETDSTRNGKYLSRLGYVRSISHPHFHTLGNHGTGHGDGVSVSIEIPLRLPMTLGMTVMSCY</sequence>
<protein>
    <submittedName>
        <fullName evidence="1">Uncharacterized protein</fullName>
    </submittedName>
</protein>
<name>A0A9P4JNV6_9PLEO</name>
<dbReference type="AlphaFoldDB" id="A0A9P4JNV6"/>
<proteinExistence type="predicted"/>
<dbReference type="Proteomes" id="UP000799536">
    <property type="component" value="Unassembled WGS sequence"/>
</dbReference>
<accession>A0A9P4JNV6</accession>
<evidence type="ECO:0000313" key="1">
    <source>
        <dbReference type="EMBL" id="KAF2199903.1"/>
    </source>
</evidence>
<organism evidence="1 2">
    <name type="scientific">Delitschia confertaspora ATCC 74209</name>
    <dbReference type="NCBI Taxonomy" id="1513339"/>
    <lineage>
        <taxon>Eukaryota</taxon>
        <taxon>Fungi</taxon>
        <taxon>Dikarya</taxon>
        <taxon>Ascomycota</taxon>
        <taxon>Pezizomycotina</taxon>
        <taxon>Dothideomycetes</taxon>
        <taxon>Pleosporomycetidae</taxon>
        <taxon>Pleosporales</taxon>
        <taxon>Delitschiaceae</taxon>
        <taxon>Delitschia</taxon>
    </lineage>
</organism>